<keyword evidence="1" id="KW-0812">Transmembrane</keyword>
<reference evidence="2" key="2">
    <citation type="submission" date="2008-05" db="EMBL/GenBank/DDBJ databases">
        <authorList>
            <person name="Martin-Cuadrado A.-B."/>
            <person name="Rodriguez-Valera F."/>
            <person name="Moreira D."/>
            <person name="Alba J.-C."/>
            <person name="Ivars-Martinez E."/>
            <person name="Henn M.R."/>
            <person name="Talla E."/>
            <person name="Lopez-Garcia P."/>
        </authorList>
    </citation>
    <scope>NUCLEOTIDE SEQUENCE</scope>
</reference>
<evidence type="ECO:0000256" key="1">
    <source>
        <dbReference type="SAM" id="Phobius"/>
    </source>
</evidence>
<proteinExistence type="predicted"/>
<feature type="transmembrane region" description="Helical" evidence="1">
    <location>
        <begin position="6"/>
        <end position="28"/>
    </location>
</feature>
<accession>B3V6X6</accession>
<sequence>MLNIFAFSSSVFCLFTKNFCILFVFTWIDNLYVIHSMILRMQAQQR</sequence>
<keyword evidence="1" id="KW-0472">Membrane</keyword>
<protein>
    <submittedName>
        <fullName evidence="2">Uncharacterized protein</fullName>
    </submittedName>
</protein>
<reference evidence="2" key="1">
    <citation type="journal article" date="2008" name="ISME J.">
        <title>Hindsight in the relative abundance, metabolic potential and genome dynamics of uncultivated marine archaea from comparative metagenomic analyses of bathypelagic plankton of different oceanic regions.</title>
        <authorList>
            <person name="Martin-Cuadrado A.B."/>
            <person name="Rodriguez-Valera F."/>
            <person name="Moreira D."/>
            <person name="Alba J.C."/>
            <person name="Ivars-Martinez E."/>
            <person name="Henn M.R."/>
            <person name="Talla E."/>
            <person name="Lopez-Garcia P."/>
        </authorList>
    </citation>
    <scope>NUCLEOTIDE SEQUENCE</scope>
</reference>
<evidence type="ECO:0000313" key="2">
    <source>
        <dbReference type="EMBL" id="ACF10086.1"/>
    </source>
</evidence>
<dbReference type="AlphaFoldDB" id="B3V6X6"/>
<keyword evidence="1" id="KW-1133">Transmembrane helix</keyword>
<name>B3V6X6_9ARCH</name>
<dbReference type="EMBL" id="EU686646">
    <property type="protein sequence ID" value="ACF10086.1"/>
    <property type="molecule type" value="Genomic_DNA"/>
</dbReference>
<organism evidence="2">
    <name type="scientific">uncultured marine crenarchaeote SAT1000-21-C11</name>
    <dbReference type="NCBI Taxonomy" id="526689"/>
    <lineage>
        <taxon>Archaea</taxon>
        <taxon>Nitrososphaerota</taxon>
        <taxon>Nitrososphaeria</taxon>
        <taxon>Nitrosopumilales</taxon>
        <taxon>environmental samples</taxon>
    </lineage>
</organism>